<evidence type="ECO:0000256" key="1">
    <source>
        <dbReference type="SAM" id="Phobius"/>
    </source>
</evidence>
<keyword evidence="1" id="KW-1133">Transmembrane helix</keyword>
<evidence type="ECO:0000313" key="3">
    <source>
        <dbReference type="Proteomes" id="UP001596150"/>
    </source>
</evidence>
<evidence type="ECO:0000313" key="2">
    <source>
        <dbReference type="EMBL" id="MFC5519177.1"/>
    </source>
</evidence>
<feature type="transmembrane region" description="Helical" evidence="1">
    <location>
        <begin position="26"/>
        <end position="49"/>
    </location>
</feature>
<keyword evidence="1" id="KW-0812">Transmembrane</keyword>
<dbReference type="EMBL" id="JBHSML010000032">
    <property type="protein sequence ID" value="MFC5519177.1"/>
    <property type="molecule type" value="Genomic_DNA"/>
</dbReference>
<protein>
    <submittedName>
        <fullName evidence="2">Uncharacterized protein</fullName>
    </submittedName>
</protein>
<organism evidence="2 3">
    <name type="scientific">Kaistia terrae</name>
    <dbReference type="NCBI Taxonomy" id="537017"/>
    <lineage>
        <taxon>Bacteria</taxon>
        <taxon>Pseudomonadati</taxon>
        <taxon>Pseudomonadota</taxon>
        <taxon>Alphaproteobacteria</taxon>
        <taxon>Hyphomicrobiales</taxon>
        <taxon>Kaistiaceae</taxon>
        <taxon>Kaistia</taxon>
    </lineage>
</organism>
<dbReference type="RefSeq" id="WP_266346152.1">
    <property type="nucleotide sequence ID" value="NZ_JAPKNH010000013.1"/>
</dbReference>
<name>A0ABW0Q5I9_9HYPH</name>
<keyword evidence="1" id="KW-0472">Membrane</keyword>
<reference evidence="3" key="1">
    <citation type="journal article" date="2019" name="Int. J. Syst. Evol. Microbiol.">
        <title>The Global Catalogue of Microorganisms (GCM) 10K type strain sequencing project: providing services to taxonomists for standard genome sequencing and annotation.</title>
        <authorList>
            <consortium name="The Broad Institute Genomics Platform"/>
            <consortium name="The Broad Institute Genome Sequencing Center for Infectious Disease"/>
            <person name="Wu L."/>
            <person name="Ma J."/>
        </authorList>
    </citation>
    <scope>NUCLEOTIDE SEQUENCE [LARGE SCALE GENOMIC DNA]</scope>
    <source>
        <strain evidence="3">KACC 12633</strain>
    </source>
</reference>
<keyword evidence="3" id="KW-1185">Reference proteome</keyword>
<gene>
    <name evidence="2" type="ORF">ACFPP9_25655</name>
</gene>
<dbReference type="Proteomes" id="UP001596150">
    <property type="component" value="Unassembled WGS sequence"/>
</dbReference>
<comment type="caution">
    <text evidence="2">The sequence shown here is derived from an EMBL/GenBank/DDBJ whole genome shotgun (WGS) entry which is preliminary data.</text>
</comment>
<sequence length="50" mass="5416">MSIDEIPMKTLIEITDAICGSDRDTWLALAFLPAMAGLIIILAIGFAPWP</sequence>
<accession>A0ABW0Q5I9</accession>
<proteinExistence type="predicted"/>